<gene>
    <name evidence="1" type="ORF">AWB82_02144</name>
</gene>
<name>A0A158ADM1_9BURK</name>
<reference evidence="1" key="1">
    <citation type="submission" date="2016-01" db="EMBL/GenBank/DDBJ databases">
        <authorList>
            <person name="Peeters C."/>
        </authorList>
    </citation>
    <scope>NUCLEOTIDE SEQUENCE [LARGE SCALE GENOMIC DNA]</scope>
    <source>
        <strain evidence="1">LMG 29325</strain>
    </source>
</reference>
<sequence>MRNFKSTGATAQVRIEQRRVRRIRESSLNWSSSTVEQKVVTPGAPAPGVFFALRASQSDKA</sequence>
<comment type="caution">
    <text evidence="1">The sequence shown here is derived from an EMBL/GenBank/DDBJ whole genome shotgun (WGS) entry which is preliminary data.</text>
</comment>
<dbReference type="Proteomes" id="UP000054596">
    <property type="component" value="Unassembled WGS sequence"/>
</dbReference>
<accession>A0A158ADM1</accession>
<protein>
    <submittedName>
        <fullName evidence="1">Uncharacterized protein</fullName>
    </submittedName>
</protein>
<dbReference type="EMBL" id="FCOJ02000012">
    <property type="protein sequence ID" value="SAK55809.1"/>
    <property type="molecule type" value="Genomic_DNA"/>
</dbReference>
<dbReference type="AlphaFoldDB" id="A0A158ADM1"/>
<evidence type="ECO:0000313" key="1">
    <source>
        <dbReference type="EMBL" id="SAK55809.1"/>
    </source>
</evidence>
<keyword evidence="2" id="KW-1185">Reference proteome</keyword>
<evidence type="ECO:0000313" key="2">
    <source>
        <dbReference type="Proteomes" id="UP000054596"/>
    </source>
</evidence>
<proteinExistence type="predicted"/>
<organism evidence="1 2">
    <name type="scientific">Caballeronia glebae</name>
    <dbReference type="NCBI Taxonomy" id="1777143"/>
    <lineage>
        <taxon>Bacteria</taxon>
        <taxon>Pseudomonadati</taxon>
        <taxon>Pseudomonadota</taxon>
        <taxon>Betaproteobacteria</taxon>
        <taxon>Burkholderiales</taxon>
        <taxon>Burkholderiaceae</taxon>
        <taxon>Caballeronia</taxon>
    </lineage>
</organism>